<keyword evidence="1" id="KW-0472">Membrane</keyword>
<feature type="transmembrane region" description="Helical" evidence="1">
    <location>
        <begin position="80"/>
        <end position="98"/>
    </location>
</feature>
<reference evidence="2" key="1">
    <citation type="submission" date="2022-05" db="EMBL/GenBank/DDBJ databases">
        <authorList>
            <person name="Park J.-S."/>
        </authorList>
    </citation>
    <scope>NUCLEOTIDE SEQUENCE</scope>
    <source>
        <strain evidence="2">2012CJ41-6</strain>
    </source>
</reference>
<evidence type="ECO:0000313" key="2">
    <source>
        <dbReference type="EMBL" id="MCL6283324.1"/>
    </source>
</evidence>
<evidence type="ECO:0000313" key="3">
    <source>
        <dbReference type="Proteomes" id="UP001203880"/>
    </source>
</evidence>
<organism evidence="2 3">
    <name type="scientific">Ruegeria spongiae</name>
    <dbReference type="NCBI Taxonomy" id="2942209"/>
    <lineage>
        <taxon>Bacteria</taxon>
        <taxon>Pseudomonadati</taxon>
        <taxon>Pseudomonadota</taxon>
        <taxon>Alphaproteobacteria</taxon>
        <taxon>Rhodobacterales</taxon>
        <taxon>Roseobacteraceae</taxon>
        <taxon>Ruegeria</taxon>
    </lineage>
</organism>
<comment type="caution">
    <text evidence="2">The sequence shown here is derived from an EMBL/GenBank/DDBJ whole genome shotgun (WGS) entry which is preliminary data.</text>
</comment>
<feature type="transmembrane region" description="Helical" evidence="1">
    <location>
        <begin position="37"/>
        <end position="59"/>
    </location>
</feature>
<sequence>MLKAIHPIAGVIGFLTILLFWTSTIYSEVFGTYETVAMVKSLIVKGLLVLVPAMAIVGATGMSIGGRRKDAPAIAKKKRMPIIAANGLLILVPAAIYLNNKAGAGSFDTGFYLVQIIELCAGATNLTLMGLSIRDGRAMTARRRKTARK</sequence>
<gene>
    <name evidence="2" type="ORF">M3P21_07240</name>
</gene>
<evidence type="ECO:0000256" key="1">
    <source>
        <dbReference type="SAM" id="Phobius"/>
    </source>
</evidence>
<name>A0ABT0Q360_9RHOB</name>
<proteinExistence type="predicted"/>
<protein>
    <recommendedName>
        <fullName evidence="4">Transmembrane protein</fullName>
    </recommendedName>
</protein>
<keyword evidence="1" id="KW-1133">Transmembrane helix</keyword>
<accession>A0ABT0Q360</accession>
<feature type="transmembrane region" description="Helical" evidence="1">
    <location>
        <begin position="110"/>
        <end position="133"/>
    </location>
</feature>
<evidence type="ECO:0008006" key="4">
    <source>
        <dbReference type="Google" id="ProtNLM"/>
    </source>
</evidence>
<dbReference type="RefSeq" id="WP_249708090.1">
    <property type="nucleotide sequence ID" value="NZ_JAMFMB010000007.1"/>
</dbReference>
<keyword evidence="3" id="KW-1185">Reference proteome</keyword>
<keyword evidence="1" id="KW-0812">Transmembrane</keyword>
<dbReference type="EMBL" id="JAMFMB010000007">
    <property type="protein sequence ID" value="MCL6283324.1"/>
    <property type="molecule type" value="Genomic_DNA"/>
</dbReference>
<dbReference type="Proteomes" id="UP001203880">
    <property type="component" value="Unassembled WGS sequence"/>
</dbReference>